<dbReference type="AlphaFoldDB" id="W5JUG6"/>
<keyword evidence="11" id="KW-0067">ATP-binding</keyword>
<evidence type="ECO:0000256" key="7">
    <source>
        <dbReference type="ARBA" id="ARBA00022723"/>
    </source>
</evidence>
<dbReference type="EnsemblMetazoa" id="ADAC000382-RA">
    <property type="protein sequence ID" value="ADAC000382-PA"/>
    <property type="gene ID" value="ADAC000382"/>
</dbReference>
<accession>W5JUG6</accession>
<gene>
    <name evidence="23" type="ORF">AND_000382</name>
</gene>
<dbReference type="Gene3D" id="2.40.50.140">
    <property type="entry name" value="Nucleic acid-binding proteins"/>
    <property type="match status" value="1"/>
</dbReference>
<dbReference type="InterPro" id="IPR012309">
    <property type="entry name" value="DNA_ligase_ATP-dep_C"/>
</dbReference>
<dbReference type="Gene3D" id="3.30.470.30">
    <property type="entry name" value="DNA ligase/mRNA capping enzyme"/>
    <property type="match status" value="1"/>
</dbReference>
<keyword evidence="13" id="KW-0233">DNA recombination</keyword>
<keyword evidence="9" id="KW-0547">Nucleotide-binding</keyword>
<evidence type="ECO:0000256" key="9">
    <source>
        <dbReference type="ARBA" id="ARBA00022741"/>
    </source>
</evidence>
<organism evidence="23">
    <name type="scientific">Anopheles darlingi</name>
    <name type="common">Mosquito</name>
    <dbReference type="NCBI Taxonomy" id="43151"/>
    <lineage>
        <taxon>Eukaryota</taxon>
        <taxon>Metazoa</taxon>
        <taxon>Ecdysozoa</taxon>
        <taxon>Arthropoda</taxon>
        <taxon>Hexapoda</taxon>
        <taxon>Insecta</taxon>
        <taxon>Pterygota</taxon>
        <taxon>Neoptera</taxon>
        <taxon>Endopterygota</taxon>
        <taxon>Diptera</taxon>
        <taxon>Nematocera</taxon>
        <taxon>Culicoidea</taxon>
        <taxon>Culicidae</taxon>
        <taxon>Anophelinae</taxon>
        <taxon>Anopheles</taxon>
    </lineage>
</organism>
<proteinExistence type="inferred from homology"/>
<dbReference type="InterPro" id="IPR012340">
    <property type="entry name" value="NA-bd_OB-fold"/>
</dbReference>
<dbReference type="GO" id="GO:0003677">
    <property type="term" value="F:DNA binding"/>
    <property type="evidence" value="ECO:0007669"/>
    <property type="project" value="InterPro"/>
</dbReference>
<dbReference type="PANTHER" id="PTHR45997:SF1">
    <property type="entry name" value="DNA LIGASE 4"/>
    <property type="match status" value="1"/>
</dbReference>
<sequence length="954" mass="107371">MAARNESTLTAFSELVAVLTRAETAKNKQEVWRNFFTTYECSKRNVPSATIYPTLRLLVPGMDSERKSYGLRHKLLTDGYIRALGLNSRSDEVRQLSAPETKGDLGVRLERLVRGRCPDRSSLTIADANRLLDELGLAGTGQRRRVEQVLAELLECGSPSDHRWLVRIILKDLRLGISQRSILQLYHPYAPQLYDTTGDLRQLVQEIESGRVTKASGPIPIPGGYIRLMHHVRPMLCQRIDLRAVGALLQQGTYWAETKMDGERFQLHKSGPHYRYLSRNGIDYSERFGATADQLDGTLTPLVAELFAPSLESVILDGEMMVYDRRELRYRDKCENTDVKALRTGATDLRPCFCVYDVLYHNGRPLTGVPYAERLRLLTTLLVREQPGFIVYCQREQVRDAAHLVQLLNTAIDGEQEGLVLKREDAIYQPNRRHGGGWYKLKPDYVDGLVVDFDLLILGGYYNRRRTFVNTFLVGVRDDSSSDYLTLAKVSMGLQAEQWAELNRTLAPHWQEVVAGQSNGADPSSPQYPRWGQTVPDVWLEPKESIVLQLRGSELVRSESYAAGHTLRFPRILAIRTDRRYNDVCTIEELLALVAVGPGGGTGDPRNVTKLAKRHVTIDDLTGGQGTTKGPSKRVRGAGRPLTIAAPNHRQPTEVLQTIDNACGGREFCVMSTHVVQPTVAELERMIRQHGGRVVANPGSNTYAIVAGARTFKVDRYCRAARWNVVRVEWLMRAMGAGKEPSARQPGQVEPFRPADLHAATEETQRWLAEHYDRFGDSYTRPVSPGTFKGLLQQPDAALSQLSEQEMQRAERTLLRLPATLSGRRPFRGYSARLFLEQQQQQQADVPLARYRAERHMLRFVRHGGRWLPDTEPGPVSYVFVVQEGEIDDQPAGLTHWLETVSGRNQNQHWPPPTIHPIEFMAKSLADGQLLTSRSQSPSVVKPSRSSPSVFTPQ</sequence>
<dbReference type="InterPro" id="IPR012310">
    <property type="entry name" value="DNA_ligase_ATP-dep_cent"/>
</dbReference>
<feature type="domain" description="BRCT" evidence="22">
    <location>
        <begin position="658"/>
        <end position="739"/>
    </location>
</feature>
<evidence type="ECO:0000256" key="14">
    <source>
        <dbReference type="ARBA" id="ARBA00023204"/>
    </source>
</evidence>
<feature type="domain" description="ATP-dependent DNA ligase family profile" evidence="21">
    <location>
        <begin position="344"/>
        <end position="478"/>
    </location>
</feature>
<evidence type="ECO:0000256" key="16">
    <source>
        <dbReference type="ARBA" id="ARBA00030676"/>
    </source>
</evidence>
<evidence type="ECO:0000256" key="20">
    <source>
        <dbReference type="SAM" id="MobiDB-lite"/>
    </source>
</evidence>
<dbReference type="PANTHER" id="PTHR45997">
    <property type="entry name" value="DNA LIGASE 4"/>
    <property type="match status" value="1"/>
</dbReference>
<protein>
    <recommendedName>
        <fullName evidence="5">DNA ligase 4</fullName>
        <ecNumber evidence="4">6.5.1.1</ecNumber>
    </recommendedName>
    <alternativeName>
        <fullName evidence="17">DNA ligase IV</fullName>
    </alternativeName>
    <alternativeName>
        <fullName evidence="16">Polydeoxyribonucleotide synthase [ATP] 4</fullName>
    </alternativeName>
</protein>
<dbReference type="Gene3D" id="3.40.50.10190">
    <property type="entry name" value="BRCT domain"/>
    <property type="match status" value="1"/>
</dbReference>
<dbReference type="Pfam" id="PF01068">
    <property type="entry name" value="DNA_ligase_A_M"/>
    <property type="match status" value="1"/>
</dbReference>
<reference evidence="23 25" key="1">
    <citation type="journal article" date="2010" name="BMC Genomics">
        <title>Combination of measures distinguishes pre-miRNAs from other stem-loops in the genome of the newly sequenced Anopheles darlingi.</title>
        <authorList>
            <person name="Mendes N.D."/>
            <person name="Freitas A.T."/>
            <person name="Vasconcelos A.T."/>
            <person name="Sagot M.F."/>
        </authorList>
    </citation>
    <scope>NUCLEOTIDE SEQUENCE</scope>
</reference>
<dbReference type="Gene3D" id="1.10.3260.10">
    <property type="entry name" value="DNA ligase, ATP-dependent, N-terminal domain"/>
    <property type="match status" value="1"/>
</dbReference>
<evidence type="ECO:0000256" key="18">
    <source>
        <dbReference type="ARBA" id="ARBA00034003"/>
    </source>
</evidence>
<evidence type="ECO:0000256" key="5">
    <source>
        <dbReference type="ARBA" id="ARBA00022073"/>
    </source>
</evidence>
<keyword evidence="6 23" id="KW-0436">Ligase</keyword>
<dbReference type="GO" id="GO:0005524">
    <property type="term" value="F:ATP binding"/>
    <property type="evidence" value="ECO:0007669"/>
    <property type="project" value="UniProtKB-KW"/>
</dbReference>
<dbReference type="InterPro" id="IPR044125">
    <property type="entry name" value="Adenylation_DNA_ligase_IV"/>
</dbReference>
<dbReference type="InterPro" id="IPR029710">
    <property type="entry name" value="LIG4"/>
</dbReference>
<dbReference type="VEuPathDB" id="VectorBase:ADAR2_003065"/>
<evidence type="ECO:0000259" key="21">
    <source>
        <dbReference type="PROSITE" id="PS50160"/>
    </source>
</evidence>
<keyword evidence="7" id="KW-0479">Metal-binding</keyword>
<keyword evidence="12" id="KW-0460">Magnesium</keyword>
<keyword evidence="15" id="KW-0539">Nucleus</keyword>
<dbReference type="InterPro" id="IPR016059">
    <property type="entry name" value="DNA_ligase_ATP-dep_CS"/>
</dbReference>
<dbReference type="GO" id="GO:0006297">
    <property type="term" value="P:nucleotide-excision repair, DNA gap filling"/>
    <property type="evidence" value="ECO:0007669"/>
    <property type="project" value="TreeGrafter"/>
</dbReference>
<dbReference type="NCBIfam" id="TIGR00574">
    <property type="entry name" value="dnl1"/>
    <property type="match status" value="1"/>
</dbReference>
<dbReference type="SUPFAM" id="SSF117018">
    <property type="entry name" value="ATP-dependent DNA ligase DNA-binding domain"/>
    <property type="match status" value="1"/>
</dbReference>
<keyword evidence="8" id="KW-0677">Repeat</keyword>
<comment type="subcellular location">
    <subcellularLocation>
        <location evidence="2">Nucleus</location>
    </subcellularLocation>
</comment>
<evidence type="ECO:0000256" key="4">
    <source>
        <dbReference type="ARBA" id="ARBA00012727"/>
    </source>
</evidence>
<reference evidence="23" key="3">
    <citation type="journal article" date="2013" name="Nucleic Acids Res.">
        <title>The genome of Anopheles darlingi, the main neotropical malaria vector.</title>
        <authorList>
            <person name="Marinotti O."/>
            <person name="Cerqueira G.C."/>
            <person name="de Almeida L.G."/>
            <person name="Ferro M.I."/>
            <person name="Loreto E.L."/>
            <person name="Zaha A."/>
            <person name="Teixeira S.M."/>
            <person name="Wespiser A.R."/>
            <person name="Almeida E Silva A."/>
            <person name="Schlindwein A.D."/>
            <person name="Pacheco A.C."/>
            <person name="Silva A.L."/>
            <person name="Graveley B.R."/>
            <person name="Walenz B.P."/>
            <person name="Lima Bde A."/>
            <person name="Ribeiro C.A."/>
            <person name="Nunes-Silva C.G."/>
            <person name="de Carvalho C.R."/>
            <person name="Soares C.M."/>
            <person name="de Menezes C.B."/>
            <person name="Matiolli C."/>
            <person name="Caffrey D."/>
            <person name="Araujo D.A."/>
            <person name="de Oliveira D.M."/>
            <person name="Golenbock D."/>
            <person name="Grisard E.C."/>
            <person name="Fantinatti-Garboggini F."/>
            <person name="de Carvalho F.M."/>
            <person name="Barcellos F.G."/>
            <person name="Prosdocimi F."/>
            <person name="May G."/>
            <person name="Azevedo Junior G.M."/>
            <person name="Guimaraes G.M."/>
            <person name="Goldman G.H."/>
            <person name="Padilha I.Q."/>
            <person name="Batista Jda S."/>
            <person name="Ferro J.A."/>
            <person name="Ribeiro J.M."/>
            <person name="Fietto J.L."/>
            <person name="Dabbas K.M."/>
            <person name="Cerdeira L."/>
            <person name="Agnez-Lima L.F."/>
            <person name="Brocchi M."/>
            <person name="de Carvalho M.O."/>
            <person name="Teixeira Mde M."/>
            <person name="Diniz Maia Mde M."/>
            <person name="Goldman M.H."/>
            <person name="Cruz Schneider M.P."/>
            <person name="Felipe M.S."/>
            <person name="Hungria M."/>
            <person name="Nicolas M.F."/>
            <person name="Pereira M."/>
            <person name="Montes M.A."/>
            <person name="Cantao M.E."/>
            <person name="Vincentz M."/>
            <person name="Rafael M.S."/>
            <person name="Silverman N."/>
            <person name="Stoco P.H."/>
            <person name="Souza R.C."/>
            <person name="Vicentini R."/>
            <person name="Gazzinelli R.T."/>
            <person name="Neves Rde O."/>
            <person name="Silva R."/>
            <person name="Astolfi-Filho S."/>
            <person name="Maciel T.E."/>
            <person name="Urmenyi T.P."/>
            <person name="Tadei W.P."/>
            <person name="Camargo E.P."/>
            <person name="de Vasconcelos A.T."/>
        </authorList>
    </citation>
    <scope>NUCLEOTIDE SEQUENCE</scope>
</reference>
<dbReference type="GO" id="GO:0071897">
    <property type="term" value="P:DNA biosynthetic process"/>
    <property type="evidence" value="ECO:0007669"/>
    <property type="project" value="InterPro"/>
</dbReference>
<evidence type="ECO:0000313" key="24">
    <source>
        <dbReference type="EnsemblMetazoa" id="ADAC000382-PA"/>
    </source>
</evidence>
<keyword evidence="25" id="KW-1185">Reference proteome</keyword>
<dbReference type="Proteomes" id="UP000000673">
    <property type="component" value="Unassembled WGS sequence"/>
</dbReference>
<dbReference type="FunCoup" id="W5JUG6">
    <property type="interactions" value="826"/>
</dbReference>
<evidence type="ECO:0000313" key="23">
    <source>
        <dbReference type="EMBL" id="ETN67791.1"/>
    </source>
</evidence>
<dbReference type="GO" id="GO:0006303">
    <property type="term" value="P:double-strand break repair via nonhomologous end joining"/>
    <property type="evidence" value="ECO:0007669"/>
    <property type="project" value="TreeGrafter"/>
</dbReference>
<reference evidence="23" key="2">
    <citation type="submission" date="2010-05" db="EMBL/GenBank/DDBJ databases">
        <authorList>
            <person name="Almeida L.G."/>
            <person name="Nicolas M.F."/>
            <person name="Souza R.C."/>
            <person name="Vasconcelos A.T.R."/>
        </authorList>
    </citation>
    <scope>NUCLEOTIDE SEQUENCE</scope>
</reference>
<dbReference type="GO" id="GO:0046872">
    <property type="term" value="F:metal ion binding"/>
    <property type="evidence" value="ECO:0007669"/>
    <property type="project" value="UniProtKB-KW"/>
</dbReference>
<evidence type="ECO:0000256" key="19">
    <source>
        <dbReference type="RuleBase" id="RU004196"/>
    </source>
</evidence>
<dbReference type="GO" id="GO:0005958">
    <property type="term" value="C:DNA-dependent protein kinase-DNA ligase 4 complex"/>
    <property type="evidence" value="ECO:0007669"/>
    <property type="project" value="TreeGrafter"/>
</dbReference>
<dbReference type="InterPro" id="IPR000977">
    <property type="entry name" value="DNA_ligase_ATP-dep"/>
</dbReference>
<name>W5JUG6_ANODA</name>
<dbReference type="SUPFAM" id="SSF50249">
    <property type="entry name" value="Nucleic acid-binding proteins"/>
    <property type="match status" value="1"/>
</dbReference>
<dbReference type="VEuPathDB" id="VectorBase:ADAC000382"/>
<evidence type="ECO:0000256" key="1">
    <source>
        <dbReference type="ARBA" id="ARBA00001946"/>
    </source>
</evidence>
<dbReference type="GO" id="GO:0006310">
    <property type="term" value="P:DNA recombination"/>
    <property type="evidence" value="ECO:0007669"/>
    <property type="project" value="UniProtKB-KW"/>
</dbReference>
<evidence type="ECO:0000259" key="22">
    <source>
        <dbReference type="PROSITE" id="PS50172"/>
    </source>
</evidence>
<dbReference type="PROSITE" id="PS50160">
    <property type="entry name" value="DNA_LIGASE_A3"/>
    <property type="match status" value="1"/>
</dbReference>
<dbReference type="HOGENOM" id="CLU_004844_2_0_1"/>
<evidence type="ECO:0000256" key="10">
    <source>
        <dbReference type="ARBA" id="ARBA00022763"/>
    </source>
</evidence>
<evidence type="ECO:0000313" key="25">
    <source>
        <dbReference type="Proteomes" id="UP000000673"/>
    </source>
</evidence>
<comment type="catalytic activity">
    <reaction evidence="18">
        <text>ATP + (deoxyribonucleotide)n-3'-hydroxyl + 5'-phospho-(deoxyribonucleotide)m = (deoxyribonucleotide)n+m + AMP + diphosphate.</text>
        <dbReference type="EC" id="6.5.1.1"/>
    </reaction>
</comment>
<evidence type="ECO:0000256" key="17">
    <source>
        <dbReference type="ARBA" id="ARBA00031942"/>
    </source>
</evidence>
<evidence type="ECO:0000256" key="6">
    <source>
        <dbReference type="ARBA" id="ARBA00022598"/>
    </source>
</evidence>
<evidence type="ECO:0000256" key="12">
    <source>
        <dbReference type="ARBA" id="ARBA00022842"/>
    </source>
</evidence>
<dbReference type="SUPFAM" id="SSF56091">
    <property type="entry name" value="DNA ligase/mRNA capping enzyme, catalytic domain"/>
    <property type="match status" value="1"/>
</dbReference>
<dbReference type="GO" id="GO:0032807">
    <property type="term" value="C:DNA ligase IV complex"/>
    <property type="evidence" value="ECO:0007669"/>
    <property type="project" value="TreeGrafter"/>
</dbReference>
<dbReference type="CDD" id="cd07968">
    <property type="entry name" value="OBF_DNA_ligase_IV"/>
    <property type="match status" value="1"/>
</dbReference>
<dbReference type="eggNOG" id="KOG0966">
    <property type="taxonomic scope" value="Eukaryota"/>
</dbReference>
<dbReference type="SUPFAM" id="SSF52113">
    <property type="entry name" value="BRCT domain"/>
    <property type="match status" value="1"/>
</dbReference>
<evidence type="ECO:0000256" key="11">
    <source>
        <dbReference type="ARBA" id="ARBA00022840"/>
    </source>
</evidence>
<dbReference type="GO" id="GO:0003910">
    <property type="term" value="F:DNA ligase (ATP) activity"/>
    <property type="evidence" value="ECO:0007669"/>
    <property type="project" value="UniProtKB-EC"/>
</dbReference>
<dbReference type="InterPro" id="IPR001357">
    <property type="entry name" value="BRCT_dom"/>
</dbReference>
<dbReference type="PROSITE" id="PS00333">
    <property type="entry name" value="DNA_LIGASE_A2"/>
    <property type="match status" value="1"/>
</dbReference>
<evidence type="ECO:0000256" key="13">
    <source>
        <dbReference type="ARBA" id="ARBA00023172"/>
    </source>
</evidence>
<evidence type="ECO:0000256" key="15">
    <source>
        <dbReference type="ARBA" id="ARBA00023242"/>
    </source>
</evidence>
<dbReference type="EC" id="6.5.1.1" evidence="4"/>
<keyword evidence="14" id="KW-0234">DNA repair</keyword>
<feature type="region of interest" description="Disordered" evidence="20">
    <location>
        <begin position="933"/>
        <end position="954"/>
    </location>
</feature>
<dbReference type="InterPro" id="IPR012308">
    <property type="entry name" value="DNA_ligase_ATP-dep_N"/>
</dbReference>
<comment type="similarity">
    <text evidence="3 19">Belongs to the ATP-dependent DNA ligase family.</text>
</comment>
<evidence type="ECO:0000256" key="8">
    <source>
        <dbReference type="ARBA" id="ARBA00022737"/>
    </source>
</evidence>
<reference evidence="24" key="4">
    <citation type="submission" date="2015-06" db="UniProtKB">
        <authorList>
            <consortium name="EnsemblMetazoa"/>
        </authorList>
    </citation>
    <scope>IDENTIFICATION</scope>
</reference>
<dbReference type="EMBL" id="ADMH02000114">
    <property type="protein sequence ID" value="ETN67791.1"/>
    <property type="molecule type" value="Genomic_DNA"/>
</dbReference>
<dbReference type="InterPro" id="IPR036420">
    <property type="entry name" value="BRCT_dom_sf"/>
</dbReference>
<dbReference type="Pfam" id="PF04675">
    <property type="entry name" value="DNA_ligase_A_N"/>
    <property type="match status" value="1"/>
</dbReference>
<dbReference type="PROSITE" id="PS50172">
    <property type="entry name" value="BRCT"/>
    <property type="match status" value="1"/>
</dbReference>
<dbReference type="CDD" id="cd07903">
    <property type="entry name" value="Adenylation_DNA_ligase_IV"/>
    <property type="match status" value="1"/>
</dbReference>
<dbReference type="STRING" id="43151.W5JUG6"/>
<dbReference type="Pfam" id="PF04679">
    <property type="entry name" value="DNA_ligase_A_C"/>
    <property type="match status" value="1"/>
</dbReference>
<keyword evidence="10" id="KW-0227">DNA damage</keyword>
<dbReference type="InterPro" id="IPR036599">
    <property type="entry name" value="DNA_ligase_N_sf"/>
</dbReference>
<comment type="cofactor">
    <cofactor evidence="1">
        <name>Mg(2+)</name>
        <dbReference type="ChEBI" id="CHEBI:18420"/>
    </cofactor>
</comment>
<dbReference type="OMA" id="EGIMIKH"/>
<evidence type="ECO:0000256" key="3">
    <source>
        <dbReference type="ARBA" id="ARBA00007572"/>
    </source>
</evidence>
<evidence type="ECO:0000256" key="2">
    <source>
        <dbReference type="ARBA" id="ARBA00004123"/>
    </source>
</evidence>